<feature type="compositionally biased region" description="Low complexity" evidence="1">
    <location>
        <begin position="138"/>
        <end position="149"/>
    </location>
</feature>
<feature type="compositionally biased region" description="Low complexity" evidence="1">
    <location>
        <begin position="626"/>
        <end position="649"/>
    </location>
</feature>
<feature type="compositionally biased region" description="Basic and acidic residues" evidence="1">
    <location>
        <begin position="517"/>
        <end position="528"/>
    </location>
</feature>
<feature type="compositionally biased region" description="Basic and acidic residues" evidence="1">
    <location>
        <begin position="537"/>
        <end position="546"/>
    </location>
</feature>
<gene>
    <name evidence="2" type="primary">uimc1</name>
</gene>
<feature type="compositionally biased region" description="Acidic residues" evidence="1">
    <location>
        <begin position="861"/>
        <end position="872"/>
    </location>
</feature>
<keyword evidence="3" id="KW-1185">Reference proteome</keyword>
<dbReference type="GO" id="GO:0070531">
    <property type="term" value="C:BRCA1-A complex"/>
    <property type="evidence" value="ECO:0007669"/>
    <property type="project" value="InterPro"/>
</dbReference>
<feature type="compositionally biased region" description="Polar residues" evidence="1">
    <location>
        <begin position="422"/>
        <end position="435"/>
    </location>
</feature>
<dbReference type="OrthoDB" id="7536094at2759"/>
<reference evidence="2" key="1">
    <citation type="submission" date="2019-06" db="EMBL/GenBank/DDBJ databases">
        <authorList>
            <consortium name="Wellcome Sanger Institute Data Sharing"/>
        </authorList>
    </citation>
    <scope>NUCLEOTIDE SEQUENCE [LARGE SCALE GENOMIC DNA]</scope>
</reference>
<feature type="compositionally biased region" description="Polar residues" evidence="1">
    <location>
        <begin position="13"/>
        <end position="23"/>
    </location>
</feature>
<evidence type="ECO:0008006" key="4">
    <source>
        <dbReference type="Google" id="ProtNLM"/>
    </source>
</evidence>
<feature type="compositionally biased region" description="Basic and acidic residues" evidence="1">
    <location>
        <begin position="182"/>
        <end position="193"/>
    </location>
</feature>
<feature type="compositionally biased region" description="Polar residues" evidence="1">
    <location>
        <begin position="123"/>
        <end position="137"/>
    </location>
</feature>
<dbReference type="PROSITE" id="PS50330">
    <property type="entry name" value="UIM"/>
    <property type="match status" value="1"/>
</dbReference>
<dbReference type="GO" id="GO:0045739">
    <property type="term" value="P:positive regulation of DNA repair"/>
    <property type="evidence" value="ECO:0007669"/>
    <property type="project" value="TreeGrafter"/>
</dbReference>
<dbReference type="GO" id="GO:0006302">
    <property type="term" value="P:double-strand break repair"/>
    <property type="evidence" value="ECO:0007669"/>
    <property type="project" value="InterPro"/>
</dbReference>
<dbReference type="InterPro" id="IPR003903">
    <property type="entry name" value="UIM_dom"/>
</dbReference>
<dbReference type="PANTHER" id="PTHR15932">
    <property type="entry name" value="UBIQUITIN INTERACTION MOTIF-CONTAINING PROTEIN 1"/>
    <property type="match status" value="1"/>
</dbReference>
<feature type="region of interest" description="Disordered" evidence="1">
    <location>
        <begin position="335"/>
        <end position="368"/>
    </location>
</feature>
<feature type="region of interest" description="Disordered" evidence="1">
    <location>
        <begin position="560"/>
        <end position="649"/>
    </location>
</feature>
<dbReference type="GO" id="GO:0042393">
    <property type="term" value="F:histone binding"/>
    <property type="evidence" value="ECO:0007669"/>
    <property type="project" value="TreeGrafter"/>
</dbReference>
<feature type="region of interest" description="Disordered" evidence="1">
    <location>
        <begin position="1045"/>
        <end position="1068"/>
    </location>
</feature>
<dbReference type="InterPro" id="IPR038868">
    <property type="entry name" value="RAP80"/>
</dbReference>
<dbReference type="Ensembl" id="ENSMMDT00005031827.1">
    <property type="protein sequence ID" value="ENSMMDP00005031120.1"/>
    <property type="gene ID" value="ENSMMDG00005014690.1"/>
</dbReference>
<feature type="region of interest" description="Disordered" evidence="1">
    <location>
        <begin position="486"/>
        <end position="546"/>
    </location>
</feature>
<evidence type="ECO:0000313" key="3">
    <source>
        <dbReference type="Proteomes" id="UP000472263"/>
    </source>
</evidence>
<reference evidence="2" key="3">
    <citation type="submission" date="2025-09" db="UniProtKB">
        <authorList>
            <consortium name="Ensembl"/>
        </authorList>
    </citation>
    <scope>IDENTIFICATION</scope>
</reference>
<dbReference type="GO" id="GO:0070530">
    <property type="term" value="F:K63-linked polyubiquitin modification-dependent protein binding"/>
    <property type="evidence" value="ECO:0007669"/>
    <property type="project" value="InterPro"/>
</dbReference>
<dbReference type="AlphaFoldDB" id="A0A667YL13"/>
<feature type="compositionally biased region" description="Polar residues" evidence="1">
    <location>
        <begin position="824"/>
        <end position="834"/>
    </location>
</feature>
<dbReference type="PANTHER" id="PTHR15932:SF2">
    <property type="entry name" value="BRCA1-A COMPLEX SUBUNIT RAP80"/>
    <property type="match status" value="1"/>
</dbReference>
<accession>A0A667YL13</accession>
<feature type="compositionally biased region" description="Low complexity" evidence="1">
    <location>
        <begin position="595"/>
        <end position="612"/>
    </location>
</feature>
<dbReference type="RefSeq" id="XP_029925241.1">
    <property type="nucleotide sequence ID" value="XM_030069381.1"/>
</dbReference>
<feature type="region of interest" description="Disordered" evidence="1">
    <location>
        <begin position="100"/>
        <end position="236"/>
    </location>
</feature>
<feature type="compositionally biased region" description="Polar residues" evidence="1">
    <location>
        <begin position="486"/>
        <end position="505"/>
    </location>
</feature>
<feature type="compositionally biased region" description="Acidic residues" evidence="1">
    <location>
        <begin position="49"/>
        <end position="60"/>
    </location>
</feature>
<feature type="compositionally biased region" description="Acidic residues" evidence="1">
    <location>
        <begin position="769"/>
        <end position="787"/>
    </location>
</feature>
<feature type="region of interest" description="Disordered" evidence="1">
    <location>
        <begin position="1"/>
        <end position="88"/>
    </location>
</feature>
<feature type="compositionally biased region" description="Polar residues" evidence="1">
    <location>
        <begin position="452"/>
        <end position="461"/>
    </location>
</feature>
<feature type="compositionally biased region" description="Acidic residues" evidence="1">
    <location>
        <begin position="796"/>
        <end position="808"/>
    </location>
</feature>
<dbReference type="GeneID" id="115371827"/>
<reference evidence="2" key="2">
    <citation type="submission" date="2025-08" db="UniProtKB">
        <authorList>
            <consortium name="Ensembl"/>
        </authorList>
    </citation>
    <scope>IDENTIFICATION</scope>
</reference>
<evidence type="ECO:0000313" key="2">
    <source>
        <dbReference type="Ensembl" id="ENSMMDP00005031120.1"/>
    </source>
</evidence>
<dbReference type="RefSeq" id="XP_029925239.1">
    <property type="nucleotide sequence ID" value="XM_030069379.1"/>
</dbReference>
<feature type="region of interest" description="Disordered" evidence="1">
    <location>
        <begin position="405"/>
        <end position="464"/>
    </location>
</feature>
<feature type="region of interest" description="Disordered" evidence="1">
    <location>
        <begin position="727"/>
        <end position="927"/>
    </location>
</feature>
<feature type="compositionally biased region" description="Polar residues" evidence="1">
    <location>
        <begin position="100"/>
        <end position="112"/>
    </location>
</feature>
<proteinExistence type="predicted"/>
<dbReference type="InParanoid" id="A0A667YL13"/>
<name>A0A667YL13_9TELE</name>
<dbReference type="Proteomes" id="UP000472263">
    <property type="component" value="Chromosome 14"/>
</dbReference>
<feature type="compositionally biased region" description="Low complexity" evidence="1">
    <location>
        <begin position="220"/>
        <end position="233"/>
    </location>
</feature>
<evidence type="ECO:0000256" key="1">
    <source>
        <dbReference type="SAM" id="MobiDB-lite"/>
    </source>
</evidence>
<dbReference type="CTD" id="51720"/>
<dbReference type="GeneTree" id="ENSGT00390000007635"/>
<dbReference type="Gene3D" id="6.10.250.1800">
    <property type="match status" value="1"/>
</dbReference>
<protein>
    <recommendedName>
        <fullName evidence="4">BRCA1-A complex subunit RAP80</fullName>
    </recommendedName>
</protein>
<dbReference type="CDD" id="cd20912">
    <property type="entry name" value="AIR_RAP80-like"/>
    <property type="match status" value="1"/>
</dbReference>
<feature type="compositionally biased region" description="Basic and acidic residues" evidence="1">
    <location>
        <begin position="897"/>
        <end position="912"/>
    </location>
</feature>
<feature type="compositionally biased region" description="Polar residues" evidence="1">
    <location>
        <begin position="880"/>
        <end position="889"/>
    </location>
</feature>
<feature type="region of interest" description="Disordered" evidence="1">
    <location>
        <begin position="965"/>
        <end position="999"/>
    </location>
</feature>
<sequence>MRGRRGQSPAPAQYNSPVTQPQVKMTPRKQMTKEADASLSGKQQSKEEMQEDEVGDDTENKEELPSTREKRRRGREKKSAVKEMTEEEMMDLALRLSEQEASASALRLQQEQDAMKKAIEESMANQTQPCPDSQSQSLLTDIDTLPTPLSRRRLLYPNAKGASSGHQGTSEATGALEADLSQDLKKRGDENNNRSKKRKRKDGSPLLEMPDLSQTQKIYSQTSPFSSQSVSVPLDTQQDSDLTQIDHCQQPKSPVTLLLPPLALKPEVCVTKLSQELLDTCNTSGFVLCSQETSTSTQKCLPSQPKSPTFPKSSTCSKNLDLSKSTTFLKSPFFSETDQEEDGEVAHSPEYSKSPVFGRTNENQGSPQACEPKVQVCKLSQELQTTCEKSGLILCSQESLATSEKPLSCQPKSPVFPRSPGISKNLTLSSSQTPQPKSPVFSEMDKVDDGETQQSHGSSISPVFGKASPVFGKASQHQMVCLSPQSTEYSECSSKGNSPANSGPDTRNRPQCLRKGSGIDHDQGDKICHITVPSTSGHKEKSYEISKDCSAAGMELTSDMTLHWSDEDEDETQLVDSPSPVFPSEKPLHQPHNHSASPSQAAAAFAGTSSPSRSLRQQRGKHTLFAPSSSAASSSQHQQQLAQTSTAEQGSGLLQSQGLVSGGPVSSVGPGGQPTVHYYWGVPFCPRGLDPDAYTQVIMAQMEVYEKSLKHAQRRLLRKAEWGEAILPQAEKSPSPVSPAESPQLLVPRRHGLRLRDKGPSEELSAPPAEEEEEEEKKEGEEDEENGEIERKNNGEEEPGGGEVDMSDCEVCPETQLSEDDDSTQLIVATNTGAEPQPKSPMLPEIGSVLRQWLPDKERQQEEEEEEMEVDTTVDRKTESNIPVSSTNGGEDVSMLEEWRDAEAEQIQDRAPQKSVSPEVEATASCQSPELSVDCPICQGSFPAAEIEMHAAYCDGEVEVVEELMPETDRLQASLRPRRQRSRRREATAEETAESSNLGRSAPKREKCYVCQKAIPLKDYSRHTEDCIQRQPSNTALKGKLLSALERTESRDSEAGPSGSTFSSRPGDVIDLRFQEEEEEFRISNSPIRAFTPISEATDCLVDFKKQHRARKPSQRRR</sequence>
<dbReference type="RefSeq" id="XP_029925240.1">
    <property type="nucleotide sequence ID" value="XM_030069380.1"/>
</dbReference>
<organism evidence="2 3">
    <name type="scientific">Myripristis murdjan</name>
    <name type="common">pinecone soldierfish</name>
    <dbReference type="NCBI Taxonomy" id="586833"/>
    <lineage>
        <taxon>Eukaryota</taxon>
        <taxon>Metazoa</taxon>
        <taxon>Chordata</taxon>
        <taxon>Craniata</taxon>
        <taxon>Vertebrata</taxon>
        <taxon>Euteleostomi</taxon>
        <taxon>Actinopterygii</taxon>
        <taxon>Neopterygii</taxon>
        <taxon>Teleostei</taxon>
        <taxon>Neoteleostei</taxon>
        <taxon>Acanthomorphata</taxon>
        <taxon>Holocentriformes</taxon>
        <taxon>Holocentridae</taxon>
        <taxon>Myripristis</taxon>
    </lineage>
</organism>